<feature type="domain" description="tRNA(Ile)-lysidine/2-thiocytidine synthase N-terminal" evidence="7">
    <location>
        <begin position="29"/>
        <end position="215"/>
    </location>
</feature>
<evidence type="ECO:0000313" key="8">
    <source>
        <dbReference type="EMBL" id="SLM10064.1"/>
    </source>
</evidence>
<dbReference type="GO" id="GO:0032267">
    <property type="term" value="F:tRNA(Ile)-lysidine synthase activity"/>
    <property type="evidence" value="ECO:0007669"/>
    <property type="project" value="UniProtKB-EC"/>
</dbReference>
<comment type="subcellular location">
    <subcellularLocation>
        <location evidence="6">Cytoplasm</location>
    </subcellularLocation>
</comment>
<evidence type="ECO:0000256" key="3">
    <source>
        <dbReference type="ARBA" id="ARBA00022741"/>
    </source>
</evidence>
<keyword evidence="4 6" id="KW-0067">ATP-binding</keyword>
<comment type="catalytic activity">
    <reaction evidence="5 6">
        <text>cytidine(34) in tRNA(Ile2) + L-lysine + ATP = lysidine(34) in tRNA(Ile2) + AMP + diphosphate + H(+)</text>
        <dbReference type="Rhea" id="RHEA:43744"/>
        <dbReference type="Rhea" id="RHEA-COMP:10625"/>
        <dbReference type="Rhea" id="RHEA-COMP:10670"/>
        <dbReference type="ChEBI" id="CHEBI:15378"/>
        <dbReference type="ChEBI" id="CHEBI:30616"/>
        <dbReference type="ChEBI" id="CHEBI:32551"/>
        <dbReference type="ChEBI" id="CHEBI:33019"/>
        <dbReference type="ChEBI" id="CHEBI:82748"/>
        <dbReference type="ChEBI" id="CHEBI:83665"/>
        <dbReference type="ChEBI" id="CHEBI:456215"/>
        <dbReference type="EC" id="6.3.4.19"/>
    </reaction>
</comment>
<dbReference type="EC" id="6.3.4.19" evidence="6"/>
<dbReference type="AlphaFoldDB" id="A0A3P3XFQ8"/>
<dbReference type="EMBL" id="FWDM01000003">
    <property type="protein sequence ID" value="SLM10064.1"/>
    <property type="molecule type" value="Genomic_DNA"/>
</dbReference>
<evidence type="ECO:0000256" key="1">
    <source>
        <dbReference type="ARBA" id="ARBA00022598"/>
    </source>
</evidence>
<proteinExistence type="inferred from homology"/>
<evidence type="ECO:0000259" key="7">
    <source>
        <dbReference type="Pfam" id="PF01171"/>
    </source>
</evidence>
<evidence type="ECO:0000256" key="6">
    <source>
        <dbReference type="HAMAP-Rule" id="MF_01161"/>
    </source>
</evidence>
<comment type="similarity">
    <text evidence="6">Belongs to the tRNA(Ile)-lysidine synthase family.</text>
</comment>
<feature type="binding site" evidence="6">
    <location>
        <begin position="33"/>
        <end position="38"/>
    </location>
    <ligand>
        <name>ATP</name>
        <dbReference type="ChEBI" id="CHEBI:30616"/>
    </ligand>
</feature>
<dbReference type="Gene3D" id="3.40.50.620">
    <property type="entry name" value="HUPs"/>
    <property type="match status" value="1"/>
</dbReference>
<dbReference type="SUPFAM" id="SSF52402">
    <property type="entry name" value="Adenine nucleotide alpha hydrolases-like"/>
    <property type="match status" value="1"/>
</dbReference>
<evidence type="ECO:0000256" key="4">
    <source>
        <dbReference type="ARBA" id="ARBA00022840"/>
    </source>
</evidence>
<dbReference type="CDD" id="cd01992">
    <property type="entry name" value="TilS_N"/>
    <property type="match status" value="1"/>
</dbReference>
<keyword evidence="6" id="KW-0963">Cytoplasm</keyword>
<dbReference type="InterPro" id="IPR012094">
    <property type="entry name" value="tRNA_Ile_lys_synt"/>
</dbReference>
<dbReference type="GO" id="GO:0005524">
    <property type="term" value="F:ATP binding"/>
    <property type="evidence" value="ECO:0007669"/>
    <property type="project" value="UniProtKB-UniRule"/>
</dbReference>
<dbReference type="PANTHER" id="PTHR43033:SF1">
    <property type="entry name" value="TRNA(ILE)-LYSIDINE SYNTHASE-RELATED"/>
    <property type="match status" value="1"/>
</dbReference>
<dbReference type="HAMAP" id="MF_01161">
    <property type="entry name" value="tRNA_Ile_lys_synt"/>
    <property type="match status" value="1"/>
</dbReference>
<keyword evidence="3 6" id="KW-0547">Nucleotide-binding</keyword>
<gene>
    <name evidence="6" type="primary">tilS</name>
    <name evidence="8" type="ORF">SPIROBIBN47_110025</name>
</gene>
<comment type="domain">
    <text evidence="6">The N-terminal region contains the highly conserved SGGXDS motif, predicted to be a P-loop motif involved in ATP binding.</text>
</comment>
<keyword evidence="2 6" id="KW-0819">tRNA processing</keyword>
<dbReference type="InterPro" id="IPR014729">
    <property type="entry name" value="Rossmann-like_a/b/a_fold"/>
</dbReference>
<dbReference type="PANTHER" id="PTHR43033">
    <property type="entry name" value="TRNA(ILE)-LYSIDINE SYNTHASE-RELATED"/>
    <property type="match status" value="1"/>
</dbReference>
<organism evidence="8">
    <name type="scientific">uncultured spirochete</name>
    <dbReference type="NCBI Taxonomy" id="156406"/>
    <lineage>
        <taxon>Bacteria</taxon>
        <taxon>Pseudomonadati</taxon>
        <taxon>Spirochaetota</taxon>
        <taxon>Spirochaetia</taxon>
        <taxon>Spirochaetales</taxon>
        <taxon>environmental samples</taxon>
    </lineage>
</organism>
<reference evidence="8" key="1">
    <citation type="submission" date="2017-02" db="EMBL/GenBank/DDBJ databases">
        <authorList>
            <person name="Regsiter A."/>
            <person name="William W."/>
        </authorList>
    </citation>
    <scope>NUCLEOTIDE SEQUENCE</scope>
    <source>
        <strain evidence="8">Bib</strain>
    </source>
</reference>
<dbReference type="SUPFAM" id="SSF82829">
    <property type="entry name" value="MesJ substrate recognition domain-like"/>
    <property type="match status" value="1"/>
</dbReference>
<sequence>MRGEAVDRLELRMRRILLALGIKPETPLALAFSGGLDSVVLLNLLVRCGLRNIRAVHVCHNIRPADELAREKVLIKETCMKMHVNLTIVNVKEGAIDQYASKARCGIEAAARHFRYRALVRSAQRFGIRTVATAHHADDQVETFLLGMVRGGSLRALSGIEPVRMLSASQGIYIIRPLLSFERVELFQYAMRKGIVWSEDSTNADTAFMRNKIRHVLIPLLNAEFPSWKTSVLSYVEQIREEHEFVERSAQKILHRLLAQVEGEELLDIELLKKERRLMRLAVIKLYLARLGGGIAASREAVEELDQAISSNKKRIEAGGFEFDLAEGFLKFCGKTRGSSAQAVRAISPLLDSYEKDQYFLMVPAAGTYRCGPYIIQISEYEHGSTLHDTPPATANSLVCAFFPFILRNRRAGDTVLGPAGQKAVDTYLKEIKIAARLRHAVPVIEDKDGIAAVIPSAFGNAASARPLLRDPALCQNKKMKYILLSMKGDSTINVRSKR</sequence>
<dbReference type="GO" id="GO:0006400">
    <property type="term" value="P:tRNA modification"/>
    <property type="evidence" value="ECO:0007669"/>
    <property type="project" value="UniProtKB-UniRule"/>
</dbReference>
<dbReference type="InterPro" id="IPR012795">
    <property type="entry name" value="tRNA_Ile_lys_synt_N"/>
</dbReference>
<name>A0A3P3XFQ8_9SPIR</name>
<dbReference type="InterPro" id="IPR011063">
    <property type="entry name" value="TilS/TtcA_N"/>
</dbReference>
<dbReference type="NCBIfam" id="TIGR02432">
    <property type="entry name" value="lysidine_TilS_N"/>
    <property type="match status" value="1"/>
</dbReference>
<dbReference type="GO" id="GO:0005737">
    <property type="term" value="C:cytoplasm"/>
    <property type="evidence" value="ECO:0007669"/>
    <property type="project" value="UniProtKB-SubCell"/>
</dbReference>
<dbReference type="Pfam" id="PF01171">
    <property type="entry name" value="ATP_bind_3"/>
    <property type="match status" value="1"/>
</dbReference>
<evidence type="ECO:0000256" key="5">
    <source>
        <dbReference type="ARBA" id="ARBA00048539"/>
    </source>
</evidence>
<protein>
    <recommendedName>
        <fullName evidence="6">tRNA(Ile)-lysidine synthase</fullName>
        <ecNumber evidence="6">6.3.4.19</ecNumber>
    </recommendedName>
    <alternativeName>
        <fullName evidence="6">tRNA(Ile)-2-lysyl-cytidine synthase</fullName>
    </alternativeName>
    <alternativeName>
        <fullName evidence="6">tRNA(Ile)-lysidine synthetase</fullName>
    </alternativeName>
</protein>
<accession>A0A3P3XFQ8</accession>
<dbReference type="SUPFAM" id="SSF56037">
    <property type="entry name" value="PheT/TilS domain"/>
    <property type="match status" value="1"/>
</dbReference>
<keyword evidence="1 6" id="KW-0436">Ligase</keyword>
<evidence type="ECO:0000256" key="2">
    <source>
        <dbReference type="ARBA" id="ARBA00022694"/>
    </source>
</evidence>
<comment type="function">
    <text evidence="6">Ligates lysine onto the cytidine present at position 34 of the AUA codon-specific tRNA(Ile) that contains the anticodon CAU, in an ATP-dependent manner. Cytidine is converted to lysidine, thus changing the amino acid specificity of the tRNA from methionine to isoleucine.</text>
</comment>